<dbReference type="Gene3D" id="3.40.630.30">
    <property type="match status" value="1"/>
</dbReference>
<organism evidence="2 3">
    <name type="scientific">Streptomyces niveus</name>
    <name type="common">Streptomyces spheroides</name>
    <dbReference type="NCBI Taxonomy" id="193462"/>
    <lineage>
        <taxon>Bacteria</taxon>
        <taxon>Bacillati</taxon>
        <taxon>Actinomycetota</taxon>
        <taxon>Actinomycetes</taxon>
        <taxon>Kitasatosporales</taxon>
        <taxon>Streptomycetaceae</taxon>
        <taxon>Streptomyces</taxon>
    </lineage>
</organism>
<reference evidence="2 3" key="1">
    <citation type="submission" date="2016-11" db="EMBL/GenBank/DDBJ databases">
        <title>Complete genome sequence of Streptomyces niveus SCSIO 3406.</title>
        <authorList>
            <person name="Zhu Q."/>
            <person name="Cheng W."/>
            <person name="Song Y."/>
            <person name="Li Q."/>
            <person name="Ju J."/>
        </authorList>
    </citation>
    <scope>NUCLEOTIDE SEQUENCE [LARGE SCALE GENOMIC DNA]</scope>
    <source>
        <strain evidence="2 3">SCSIO 3406</strain>
    </source>
</reference>
<dbReference type="InterPro" id="IPR000182">
    <property type="entry name" value="GNAT_dom"/>
</dbReference>
<dbReference type="KEGG" id="snw:BBN63_15300"/>
<dbReference type="SUPFAM" id="SSF55729">
    <property type="entry name" value="Acyl-CoA N-acyltransferases (Nat)"/>
    <property type="match status" value="1"/>
</dbReference>
<evidence type="ECO:0000313" key="3">
    <source>
        <dbReference type="Proteomes" id="UP000189677"/>
    </source>
</evidence>
<gene>
    <name evidence="2" type="ORF">BBN63_15300</name>
</gene>
<name>A0A1U9QT24_STRNV</name>
<dbReference type="InterPro" id="IPR016181">
    <property type="entry name" value="Acyl_CoA_acyltransferase"/>
</dbReference>
<dbReference type="RefSeq" id="WP_078075969.1">
    <property type="nucleotide sequence ID" value="NZ_CP018047.1"/>
</dbReference>
<dbReference type="AlphaFoldDB" id="A0A1U9QT24"/>
<feature type="domain" description="N-acetyltransferase" evidence="1">
    <location>
        <begin position="7"/>
        <end position="183"/>
    </location>
</feature>
<protein>
    <submittedName>
        <fullName evidence="2">GNAT family N-acetyltransferase</fullName>
    </submittedName>
</protein>
<dbReference type="PROSITE" id="PS51186">
    <property type="entry name" value="GNAT"/>
    <property type="match status" value="1"/>
</dbReference>
<sequence length="199" mass="22440">MTPAGDLNYHLYESGAAVAALDAFLAAYEEVYAEPPYNAGPSDVAEFIEHYQIHVQRDRMRLIIARDGDETAGFIYGYLLPAYTSWWNNVLTPLSKDFTHEDGTRTWAIIQLAVRKPWRRQGVAARLHAELIHGLDVERVTLTVRPEPEAEAAHAAYAKWGYREVGTSHPWEEAPFYTAMVLPLKAPAAEHTPAPRREL</sequence>
<accession>A0A1U9QT24</accession>
<dbReference type="OrthoDB" id="4536199at2"/>
<keyword evidence="2" id="KW-0808">Transferase</keyword>
<dbReference type="CDD" id="cd04301">
    <property type="entry name" value="NAT_SF"/>
    <property type="match status" value="1"/>
</dbReference>
<dbReference type="GO" id="GO:0016747">
    <property type="term" value="F:acyltransferase activity, transferring groups other than amino-acyl groups"/>
    <property type="evidence" value="ECO:0007669"/>
    <property type="project" value="InterPro"/>
</dbReference>
<dbReference type="EMBL" id="CP018047">
    <property type="protein sequence ID" value="AQU67406.1"/>
    <property type="molecule type" value="Genomic_DNA"/>
</dbReference>
<dbReference type="Proteomes" id="UP000189677">
    <property type="component" value="Chromosome"/>
</dbReference>
<evidence type="ECO:0000259" key="1">
    <source>
        <dbReference type="PROSITE" id="PS51186"/>
    </source>
</evidence>
<proteinExistence type="predicted"/>
<keyword evidence="3" id="KW-1185">Reference proteome</keyword>
<evidence type="ECO:0000313" key="2">
    <source>
        <dbReference type="EMBL" id="AQU67406.1"/>
    </source>
</evidence>
<dbReference type="Pfam" id="PF00583">
    <property type="entry name" value="Acetyltransf_1"/>
    <property type="match status" value="1"/>
</dbReference>